<dbReference type="Proteomes" id="UP000016761">
    <property type="component" value="Unassembled WGS sequence"/>
</dbReference>
<reference evidence="1 2" key="1">
    <citation type="journal article" date="2013" name="Genome Announc.">
        <title>Draft Genome Sequence of Psychrobacter aquaticus Strain CMS 56T, Isolated from a Cyanobacterial Mat Sample Collected from Water Bodies in the McMurdo Dry Valley Region of Antarctica.</title>
        <authorList>
            <person name="Reddy G.S."/>
            <person name="Ara S."/>
            <person name="Singh A."/>
            <person name="Kumar Pinnaka A."/>
            <person name="Shivaji S."/>
        </authorList>
    </citation>
    <scope>NUCLEOTIDE SEQUENCE [LARGE SCALE GENOMIC DNA]</scope>
    <source>
        <strain evidence="1 2">CMS 56</strain>
    </source>
</reference>
<proteinExistence type="predicted"/>
<organism evidence="1 2">
    <name type="scientific">Psychrobacter aquaticus CMS 56</name>
    <dbReference type="NCBI Taxonomy" id="1354303"/>
    <lineage>
        <taxon>Bacteria</taxon>
        <taxon>Pseudomonadati</taxon>
        <taxon>Pseudomonadota</taxon>
        <taxon>Gammaproteobacteria</taxon>
        <taxon>Moraxellales</taxon>
        <taxon>Moraxellaceae</taxon>
        <taxon>Psychrobacter</taxon>
    </lineage>
</organism>
<name>U4T2H8_9GAMM</name>
<accession>U4T2H8</accession>
<sequence length="232" mass="26247">MDIVATVTALAALLTALANSFIIFEMRKQRTATTKPVLKLLSKYSKAIVEKESKEWAWENKESSHFIDLNLINFGTGPSLNLAAEWDISLDKLVDALKYFDPYKQMKFSHKKGFVEIDKSFHAIHNQKIIFLEAVPVSQNKKEVSIKLPSYFISAFEKYVQLGILDRPQTETTGPFEIPDFPSASVTLNYEDINGIKFHQKFLVTISFSSVFHANENTGTEVNASFNVKEVS</sequence>
<dbReference type="PATRIC" id="fig|1354303.4.peg.1885"/>
<comment type="caution">
    <text evidence="1">The sequence shown here is derived from an EMBL/GenBank/DDBJ whole genome shotgun (WGS) entry which is preliminary data.</text>
</comment>
<dbReference type="AlphaFoldDB" id="U4T2H8"/>
<evidence type="ECO:0000313" key="2">
    <source>
        <dbReference type="Proteomes" id="UP000016761"/>
    </source>
</evidence>
<dbReference type="EMBL" id="AUSW01000033">
    <property type="protein sequence ID" value="ERL55187.1"/>
    <property type="molecule type" value="Genomic_DNA"/>
</dbReference>
<dbReference type="RefSeq" id="WP_021814545.1">
    <property type="nucleotide sequence ID" value="NZ_AUSW01000033.1"/>
</dbReference>
<gene>
    <name evidence="1" type="ORF">M917_1920</name>
</gene>
<keyword evidence="2" id="KW-1185">Reference proteome</keyword>
<evidence type="ECO:0000313" key="1">
    <source>
        <dbReference type="EMBL" id="ERL55187.1"/>
    </source>
</evidence>
<dbReference type="STRING" id="1354303.M917_1920"/>
<protein>
    <submittedName>
        <fullName evidence="1">Uncharacterized protein</fullName>
    </submittedName>
</protein>